<dbReference type="EMBL" id="FUWU01000095">
    <property type="protein sequence ID" value="SKA20822.1"/>
    <property type="molecule type" value="Genomic_DNA"/>
</dbReference>
<dbReference type="Proteomes" id="UP000190449">
    <property type="component" value="Unassembled WGS sequence"/>
</dbReference>
<dbReference type="GO" id="GO:0006310">
    <property type="term" value="P:DNA recombination"/>
    <property type="evidence" value="ECO:0007669"/>
    <property type="project" value="TreeGrafter"/>
</dbReference>
<reference evidence="3 4" key="1">
    <citation type="submission" date="2017-02" db="EMBL/GenBank/DDBJ databases">
        <authorList>
            <person name="Peterson S.W."/>
        </authorList>
    </citation>
    <scope>NUCLEOTIDE SEQUENCE [LARGE SCALE GENOMIC DNA]</scope>
    <source>
        <strain evidence="3 4">ATCC 43854</strain>
    </source>
</reference>
<evidence type="ECO:0000313" key="4">
    <source>
        <dbReference type="Proteomes" id="UP000190449"/>
    </source>
</evidence>
<evidence type="ECO:0000259" key="2">
    <source>
        <dbReference type="Pfam" id="PF04754"/>
    </source>
</evidence>
<dbReference type="RefSeq" id="WP_158222054.1">
    <property type="nucleotide sequence ID" value="NZ_FUWU01000095.1"/>
</dbReference>
<dbReference type="PANTHER" id="PTHR34611">
    <property type="match status" value="1"/>
</dbReference>
<name>A0A1T4RXZ8_9BACT</name>
<dbReference type="InterPro" id="IPR051699">
    <property type="entry name" value="Rpn/YhgA-like_nuclease"/>
</dbReference>
<feature type="region of interest" description="Disordered" evidence="1">
    <location>
        <begin position="83"/>
        <end position="111"/>
    </location>
</feature>
<accession>A0A1T4RXZ8</accession>
<gene>
    <name evidence="3" type="ORF">SAMN02745108_02897</name>
</gene>
<evidence type="ECO:0000313" key="3">
    <source>
        <dbReference type="EMBL" id="SKA20822.1"/>
    </source>
</evidence>
<dbReference type="InterPro" id="IPR006842">
    <property type="entry name" value="Transposase_31"/>
</dbReference>
<evidence type="ECO:0000256" key="1">
    <source>
        <dbReference type="SAM" id="MobiDB-lite"/>
    </source>
</evidence>
<dbReference type="Pfam" id="PF04754">
    <property type="entry name" value="Transposase_31"/>
    <property type="match status" value="1"/>
</dbReference>
<sequence>MKENNANARAGHDSYFRSVFKVPDRAAELLRLVARNNKSLTAFLKTVDLSTLTEISESFSDTETFGYADLAFTVKIAGERCGNADENDGEKGNESVVGGNQEVNAEDRESRLRPQERSADLLVGILEEHKSSKDPNVVAQLVKYWYHIMVKNQKNIPTVAIVFYNGKESWNLDVKTMFPDYPKYYHRIGLPFVLELVDIGDSFSTNEIRDISPKIALALVAMKYVFQGEKMQSHLRTAVKMLKELPREEAENFLTETFLYLKKLLPKEEKEEFKMDFVKTSEAYGYETIADAEEKALAKRYEEGRSEGRDEGIGIGMERGRREMAKALKNNGASLDLIANVSGLSEEEIQNL</sequence>
<protein>
    <recommendedName>
        <fullName evidence="2">Transposase (putative) YhgA-like domain-containing protein</fullName>
    </recommendedName>
</protein>
<organism evidence="3 4">
    <name type="scientific">Fibrobacter intestinalis</name>
    <dbReference type="NCBI Taxonomy" id="28122"/>
    <lineage>
        <taxon>Bacteria</taxon>
        <taxon>Pseudomonadati</taxon>
        <taxon>Fibrobacterota</taxon>
        <taxon>Fibrobacteria</taxon>
        <taxon>Fibrobacterales</taxon>
        <taxon>Fibrobacteraceae</taxon>
        <taxon>Fibrobacter</taxon>
    </lineage>
</organism>
<dbReference type="STRING" id="28122.SAMN02745108_02897"/>
<proteinExistence type="predicted"/>
<feature type="domain" description="Transposase (putative) YhgA-like" evidence="2">
    <location>
        <begin position="125"/>
        <end position="250"/>
    </location>
</feature>
<dbReference type="PANTHER" id="PTHR34611:SF2">
    <property type="entry name" value="INACTIVE RECOMBINATION-PROMOTING NUCLEASE-LIKE PROTEIN RPNE-RELATED"/>
    <property type="match status" value="1"/>
</dbReference>
<dbReference type="AlphaFoldDB" id="A0A1T4RXZ8"/>
<dbReference type="GO" id="GO:1990238">
    <property type="term" value="F:double-stranded DNA endonuclease activity"/>
    <property type="evidence" value="ECO:0007669"/>
    <property type="project" value="TreeGrafter"/>
</dbReference>